<dbReference type="Gene3D" id="2.40.128.130">
    <property type="entry name" value="Autotransporter beta-domain"/>
    <property type="match status" value="1"/>
</dbReference>
<dbReference type="GO" id="GO:0019867">
    <property type="term" value="C:outer membrane"/>
    <property type="evidence" value="ECO:0007669"/>
    <property type="project" value="InterPro"/>
</dbReference>
<evidence type="ECO:0000313" key="1">
    <source>
        <dbReference type="EMBL" id="MCI0127527.1"/>
    </source>
</evidence>
<proteinExistence type="predicted"/>
<dbReference type="AlphaFoldDB" id="A0AA41UBU6"/>
<dbReference type="RefSeq" id="WP_281735982.1">
    <property type="nucleotide sequence ID" value="NZ_JAKETQ010000001.1"/>
</dbReference>
<keyword evidence="2" id="KW-1185">Reference proteome</keyword>
<organism evidence="1 2">
    <name type="scientific">Paradevosia shaoguanensis</name>
    <dbReference type="NCBI Taxonomy" id="1335043"/>
    <lineage>
        <taxon>Bacteria</taxon>
        <taxon>Pseudomonadati</taxon>
        <taxon>Pseudomonadota</taxon>
        <taxon>Alphaproteobacteria</taxon>
        <taxon>Hyphomicrobiales</taxon>
        <taxon>Devosiaceae</taxon>
        <taxon>Paradevosia</taxon>
    </lineage>
</organism>
<protein>
    <submittedName>
        <fullName evidence="1">Autotransporter outer membrane beta-barrel domain-containing protein</fullName>
    </submittedName>
</protein>
<name>A0AA41UBU6_9HYPH</name>
<comment type="caution">
    <text evidence="1">The sequence shown here is derived from an EMBL/GenBank/DDBJ whole genome shotgun (WGS) entry which is preliminary data.</text>
</comment>
<gene>
    <name evidence="1" type="ORF">ML536_11905</name>
</gene>
<evidence type="ECO:0000313" key="2">
    <source>
        <dbReference type="Proteomes" id="UP001156140"/>
    </source>
</evidence>
<dbReference type="Proteomes" id="UP001156140">
    <property type="component" value="Unassembled WGS sequence"/>
</dbReference>
<dbReference type="EMBL" id="JALAZD010000001">
    <property type="protein sequence ID" value="MCI0127527.1"/>
    <property type="molecule type" value="Genomic_DNA"/>
</dbReference>
<dbReference type="SUPFAM" id="SSF103515">
    <property type="entry name" value="Autotransporter"/>
    <property type="match status" value="1"/>
</dbReference>
<sequence length="49" mass="5095">MPIARDAAVIEAGLDYAIMPGATLGVSYGGQFGSGLTDQSVEANFNDRF</sequence>
<dbReference type="InterPro" id="IPR036709">
    <property type="entry name" value="Autotransporte_beta_dom_sf"/>
</dbReference>
<dbReference type="NCBIfam" id="TIGR01414">
    <property type="entry name" value="autotrans_barl"/>
    <property type="match status" value="1"/>
</dbReference>
<accession>A0AA41UBU6</accession>
<dbReference type="InterPro" id="IPR006315">
    <property type="entry name" value="OM_autotransptr_brl_dom"/>
</dbReference>
<reference evidence="1" key="1">
    <citation type="submission" date="2022-03" db="EMBL/GenBank/DDBJ databases">
        <title>The complete genome sequence of a Methyloterrigena soli.</title>
        <authorList>
            <person name="Zi Z."/>
        </authorList>
    </citation>
    <scope>NUCLEOTIDE SEQUENCE</scope>
    <source>
        <strain evidence="1">M48</strain>
    </source>
</reference>